<dbReference type="Proteomes" id="UP000008694">
    <property type="component" value="Unassembled WGS sequence"/>
</dbReference>
<evidence type="ECO:0000313" key="2">
    <source>
        <dbReference type="EMBL" id="EFH67233.1"/>
    </source>
</evidence>
<organism evidence="3">
    <name type="scientific">Arabidopsis lyrata subsp. lyrata</name>
    <name type="common">Lyre-leaved rock-cress</name>
    <dbReference type="NCBI Taxonomy" id="81972"/>
    <lineage>
        <taxon>Eukaryota</taxon>
        <taxon>Viridiplantae</taxon>
        <taxon>Streptophyta</taxon>
        <taxon>Embryophyta</taxon>
        <taxon>Tracheophyta</taxon>
        <taxon>Spermatophyta</taxon>
        <taxon>Magnoliopsida</taxon>
        <taxon>eudicotyledons</taxon>
        <taxon>Gunneridae</taxon>
        <taxon>Pentapetalae</taxon>
        <taxon>rosids</taxon>
        <taxon>malvids</taxon>
        <taxon>Brassicales</taxon>
        <taxon>Brassicaceae</taxon>
        <taxon>Camelineae</taxon>
        <taxon>Arabidopsis</taxon>
    </lineage>
</organism>
<proteinExistence type="predicted"/>
<dbReference type="PANTHER" id="PTHR21646:SF83">
    <property type="entry name" value="UBIQUITIN CARBOXYL-TERMINAL HYDROLASE 11-RELATED"/>
    <property type="match status" value="1"/>
</dbReference>
<dbReference type="AlphaFoldDB" id="D7KHH7"/>
<evidence type="ECO:0000313" key="3">
    <source>
        <dbReference type="Proteomes" id="UP000008694"/>
    </source>
</evidence>
<dbReference type="InterPro" id="IPR050185">
    <property type="entry name" value="Ub_carboxyl-term_hydrolase"/>
</dbReference>
<sequence>MLSSLLDGLHKDLNKLQQETYIEAKYSEGLLINEVAVEAWKNYKDQIDSLIVDAFHGQSSSTMICQDCGKTSFKFDPFKSLLLPLVGFRSIMVTVFDGNGSNLPIPYTVIVAKNGVFNDLSKAISDVCLLNSQERLELSQVDEYKSYFVNPLDLLSTIEDTDYLVGYRFNLVNKGRELFKLEVYHGEEDTCNTYTLQKETLSGIDIDACVKILMSPLRRGHDDSELPSFSLLLADFRASSFEPLESYSLVTPSAVTKVFLKWNQKVGDFEDIQSPYRSSLSYIKSSRSSRSETAVCEWIILIPSGAKIQR</sequence>
<keyword evidence="3" id="KW-1185">Reference proteome</keyword>
<dbReference type="InterPro" id="IPR001394">
    <property type="entry name" value="Peptidase_C19_UCH"/>
</dbReference>
<accession>D7KHH7</accession>
<dbReference type="HOGENOM" id="CLU_898178_0_0_1"/>
<gene>
    <name evidence="2" type="ORF">ARALYDRAFT_336304</name>
</gene>
<dbReference type="PANTHER" id="PTHR21646">
    <property type="entry name" value="UBIQUITIN CARBOXYL-TERMINAL HYDROLASE"/>
    <property type="match status" value="1"/>
</dbReference>
<dbReference type="Gene3D" id="3.90.70.10">
    <property type="entry name" value="Cysteine proteinases"/>
    <property type="match status" value="1"/>
</dbReference>
<feature type="domain" description="Peptidase C19 ubiquitin carboxyl-terminal hydrolase" evidence="1">
    <location>
        <begin position="2"/>
        <end position="83"/>
    </location>
</feature>
<dbReference type="GO" id="GO:0004843">
    <property type="term" value="F:cysteine-type deubiquitinase activity"/>
    <property type="evidence" value="ECO:0007669"/>
    <property type="project" value="InterPro"/>
</dbReference>
<protein>
    <recommendedName>
        <fullName evidence="1">Peptidase C19 ubiquitin carboxyl-terminal hydrolase domain-containing protein</fullName>
    </recommendedName>
</protein>
<reference evidence="3" key="1">
    <citation type="journal article" date="2011" name="Nat. Genet.">
        <title>The Arabidopsis lyrata genome sequence and the basis of rapid genome size change.</title>
        <authorList>
            <person name="Hu T.T."/>
            <person name="Pattyn P."/>
            <person name="Bakker E.G."/>
            <person name="Cao J."/>
            <person name="Cheng J.-F."/>
            <person name="Clark R.M."/>
            <person name="Fahlgren N."/>
            <person name="Fawcett J.A."/>
            <person name="Grimwood J."/>
            <person name="Gundlach H."/>
            <person name="Haberer G."/>
            <person name="Hollister J.D."/>
            <person name="Ossowski S."/>
            <person name="Ottilar R.P."/>
            <person name="Salamov A.A."/>
            <person name="Schneeberger K."/>
            <person name="Spannagl M."/>
            <person name="Wang X."/>
            <person name="Yang L."/>
            <person name="Nasrallah M.E."/>
            <person name="Bergelson J."/>
            <person name="Carrington J.C."/>
            <person name="Gaut B.S."/>
            <person name="Schmutz J."/>
            <person name="Mayer K.F.X."/>
            <person name="Van de Peer Y."/>
            <person name="Grigoriev I.V."/>
            <person name="Nordborg M."/>
            <person name="Weigel D."/>
            <person name="Guo Y.-L."/>
        </authorList>
    </citation>
    <scope>NUCLEOTIDE SEQUENCE [LARGE SCALE GENOMIC DNA]</scope>
    <source>
        <strain evidence="3">cv. MN47</strain>
    </source>
</reference>
<dbReference type="EMBL" id="GL348713">
    <property type="protein sequence ID" value="EFH67233.1"/>
    <property type="molecule type" value="Genomic_DNA"/>
</dbReference>
<dbReference type="Pfam" id="PF00443">
    <property type="entry name" value="UCH"/>
    <property type="match status" value="1"/>
</dbReference>
<dbReference type="eggNOG" id="KOG1870">
    <property type="taxonomic scope" value="Eukaryota"/>
</dbReference>
<name>D7KHH7_ARALL</name>
<dbReference type="InterPro" id="IPR038765">
    <property type="entry name" value="Papain-like_cys_pep_sf"/>
</dbReference>
<evidence type="ECO:0000259" key="1">
    <source>
        <dbReference type="Pfam" id="PF00443"/>
    </source>
</evidence>
<dbReference type="Gramene" id="fgenesh1_pg.C_scaffold_1002869">
    <property type="protein sequence ID" value="fgenesh1_pg.C_scaffold_1002869"/>
    <property type="gene ID" value="fgenesh1_pg.C_scaffold_1002869"/>
</dbReference>
<dbReference type="GO" id="GO:0016579">
    <property type="term" value="P:protein deubiquitination"/>
    <property type="evidence" value="ECO:0007669"/>
    <property type="project" value="InterPro"/>
</dbReference>
<dbReference type="STRING" id="81972.D7KHH7"/>
<dbReference type="SUPFAM" id="SSF54001">
    <property type="entry name" value="Cysteine proteinases"/>
    <property type="match status" value="1"/>
</dbReference>